<evidence type="ECO:0000256" key="1">
    <source>
        <dbReference type="SAM" id="MobiDB-lite"/>
    </source>
</evidence>
<dbReference type="EMBL" id="CAUYUJ010017576">
    <property type="protein sequence ID" value="CAK0875943.1"/>
    <property type="molecule type" value="Genomic_DNA"/>
</dbReference>
<keyword evidence="3" id="KW-1185">Reference proteome</keyword>
<evidence type="ECO:0000313" key="2">
    <source>
        <dbReference type="EMBL" id="CAK0875943.1"/>
    </source>
</evidence>
<feature type="compositionally biased region" description="Low complexity" evidence="1">
    <location>
        <begin position="457"/>
        <end position="496"/>
    </location>
</feature>
<protein>
    <recommendedName>
        <fullName evidence="4">RNA helicase</fullName>
    </recommendedName>
</protein>
<gene>
    <name evidence="2" type="ORF">PCOR1329_LOCUS60486</name>
</gene>
<name>A0ABN9VRC5_9DINO</name>
<dbReference type="Proteomes" id="UP001189429">
    <property type="component" value="Unassembled WGS sequence"/>
</dbReference>
<evidence type="ECO:0008006" key="4">
    <source>
        <dbReference type="Google" id="ProtNLM"/>
    </source>
</evidence>
<sequence length="523" mass="56622">MLSLARRTGVSLARRTGGCTRRSGTSLCQTRRSKGVHPQVGNVSLSHPQVGFQLLVALLQWGVRTCRIKDCSLCAPFLSGQAGSPRALAVSFAAGEVQAFVHGLPQGSLCGAGADAAVQWCEFVLAVDESPKAHHDLFWYLSVGRLVAEKMSSISPKDLGEACIRDLLAATVKPGEKPYTGESEPAVFKAWAVEPSQLAFAYRLQRKCAATVPQEATPESKLATTMTAYLEAQAASEKVKLSAKALSFKLSDRVKVLGMDQFPQDVLPSEESLAVFEAAGRVAREKGRLYVGSAEGEDLQRNFRPAWSRIPRIDVPVGDGSVAERQRQMAELRRVRAASELDYPGYATFHAHIMDWGVKLILMKAATPLEVLTYSILLTKVAEEEGGVRTAYQYDILVRTAMAKALERGDPDWRLYFTKVDADLAKQAKRKVEDRAAEAARTLAGKSAGKGGKYGKSDGASSAAAASAPRSLSPLAPPRSRSPWRNQGGRQQSGSGWAQGGWHQGNNQGNWKQGGWQQGQRKK</sequence>
<evidence type="ECO:0000313" key="3">
    <source>
        <dbReference type="Proteomes" id="UP001189429"/>
    </source>
</evidence>
<comment type="caution">
    <text evidence="2">The sequence shown here is derived from an EMBL/GenBank/DDBJ whole genome shotgun (WGS) entry which is preliminary data.</text>
</comment>
<feature type="compositionally biased region" description="Low complexity" evidence="1">
    <location>
        <begin position="504"/>
        <end position="523"/>
    </location>
</feature>
<organism evidence="2 3">
    <name type="scientific">Prorocentrum cordatum</name>
    <dbReference type="NCBI Taxonomy" id="2364126"/>
    <lineage>
        <taxon>Eukaryota</taxon>
        <taxon>Sar</taxon>
        <taxon>Alveolata</taxon>
        <taxon>Dinophyceae</taxon>
        <taxon>Prorocentrales</taxon>
        <taxon>Prorocentraceae</taxon>
        <taxon>Prorocentrum</taxon>
    </lineage>
</organism>
<proteinExistence type="predicted"/>
<reference evidence="2" key="1">
    <citation type="submission" date="2023-10" db="EMBL/GenBank/DDBJ databases">
        <authorList>
            <person name="Chen Y."/>
            <person name="Shah S."/>
            <person name="Dougan E. K."/>
            <person name="Thang M."/>
            <person name="Chan C."/>
        </authorList>
    </citation>
    <scope>NUCLEOTIDE SEQUENCE [LARGE SCALE GENOMIC DNA]</scope>
</reference>
<accession>A0ABN9VRC5</accession>
<feature type="region of interest" description="Disordered" evidence="1">
    <location>
        <begin position="440"/>
        <end position="523"/>
    </location>
</feature>